<dbReference type="EMBL" id="JPOX01000011">
    <property type="protein sequence ID" value="KFX48677.1"/>
    <property type="molecule type" value="Genomic_DNA"/>
</dbReference>
<gene>
    <name evidence="1" type="ORF">GQ26_0110740</name>
</gene>
<comment type="caution">
    <text evidence="1">The sequence shown here is derived from an EMBL/GenBank/DDBJ whole genome shotgun (WGS) entry which is preliminary data.</text>
</comment>
<evidence type="ECO:0000313" key="1">
    <source>
        <dbReference type="EMBL" id="KFX48677.1"/>
    </source>
</evidence>
<accession>A0A093V801</accession>
<reference key="1">
    <citation type="journal article" date="2014" name="PLoS Genet.">
        <title>Signature Gene Expression Reveals Novel Clues to the Molecular Mechanisms of Dimorphic Transition in Penicillium marneffei.</title>
        <authorList>
            <person name="Yang E."/>
            <person name="Wang G."/>
            <person name="Cai J."/>
            <person name="Woo P.C."/>
            <person name="Lau S.K."/>
            <person name="Yuen K.-Y."/>
            <person name="Chow W.-N."/>
            <person name="Lin X."/>
        </authorList>
    </citation>
    <scope>NUCLEOTIDE SEQUENCE [LARGE SCALE GENOMIC DNA]</scope>
    <source>
        <strain>PM1</strain>
    </source>
</reference>
<reference evidence="1" key="2">
    <citation type="journal article" date="2014" name="PLoS Genet.">
        <title>Signature gene expression reveals novel clues to the molecular mechanisms of dimorphic transition in Penicillium marneffei.</title>
        <authorList>
            <person name="Yang E."/>
            <person name="Wang G."/>
            <person name="Cai J."/>
            <person name="Woo P.C."/>
            <person name="Lau S.K."/>
            <person name="Yuen K.-Y."/>
            <person name="Chow W.-N."/>
            <person name="Lin X."/>
        </authorList>
    </citation>
    <scope>NUCLEOTIDE SEQUENCE</scope>
    <source>
        <strain evidence="1">PM1</strain>
    </source>
</reference>
<protein>
    <submittedName>
        <fullName evidence="1">Uncharacterized protein</fullName>
    </submittedName>
</protein>
<dbReference type="AlphaFoldDB" id="A0A093V801"/>
<proteinExistence type="predicted"/>
<dbReference type="HOGENOM" id="CLU_3242442_0_0_1"/>
<organism evidence="1">
    <name type="scientific">Talaromyces marneffei PM1</name>
    <dbReference type="NCBI Taxonomy" id="1077442"/>
    <lineage>
        <taxon>Eukaryota</taxon>
        <taxon>Fungi</taxon>
        <taxon>Dikarya</taxon>
        <taxon>Ascomycota</taxon>
        <taxon>Pezizomycotina</taxon>
        <taxon>Eurotiomycetes</taxon>
        <taxon>Eurotiomycetidae</taxon>
        <taxon>Eurotiales</taxon>
        <taxon>Trichocomaceae</taxon>
        <taxon>Talaromyces</taxon>
        <taxon>Talaromyces sect. Talaromyces</taxon>
    </lineage>
</organism>
<name>A0A093V801_TALMA</name>
<sequence length="43" mass="4759">MQYDGQLCLSNLTDSLQQGTDNPSGYLHRNAMLWLCAAVFALV</sequence>